<evidence type="ECO:0000313" key="5">
    <source>
        <dbReference type="Proteomes" id="UP000032305"/>
    </source>
</evidence>
<evidence type="ECO:0000259" key="2">
    <source>
        <dbReference type="Pfam" id="PF04773"/>
    </source>
</evidence>
<dbReference type="InterPro" id="IPR006860">
    <property type="entry name" value="FecR"/>
</dbReference>
<dbReference type="InterPro" id="IPR032623">
    <property type="entry name" value="FecR_N"/>
</dbReference>
<dbReference type="Proteomes" id="UP000032305">
    <property type="component" value="Unassembled WGS sequence"/>
</dbReference>
<proteinExistence type="predicted"/>
<dbReference type="Pfam" id="PF16220">
    <property type="entry name" value="DUF4880"/>
    <property type="match status" value="1"/>
</dbReference>
<sequence>MTREEQAIDWHVRQRDMSAAEWDAFATWLEDSPANARAYDAVAMADALLVAPVAEPEPVIAEPPLEAPVAANDNRGWGRWWLMGGVAAAVALIAGPVLMQAHPDIRVEQTRPGETRVIALNDGTQVELAGGSRLRLDRNDMRVATLESGQALFRVRHDASAPFELRSGDVAIRDVGTVFNVRREGARLDVTVAEGAVALAPRGQTVQLTAGQGVRLDEARGRLRRVRVDPAMVGGWRRGLLDLDGDTVDTIAARLQSAYGMRIAVEGPLAKRSVTGLVRVTGDASRDVPRLAKLIGAEWRQSGGDWILRASDGVH</sequence>
<feature type="transmembrane region" description="Helical" evidence="1">
    <location>
        <begin position="80"/>
        <end position="99"/>
    </location>
</feature>
<feature type="domain" description="FecR N-terminal" evidence="3">
    <location>
        <begin position="5"/>
        <end position="43"/>
    </location>
</feature>
<comment type="caution">
    <text evidence="4">The sequence shown here is derived from an EMBL/GenBank/DDBJ whole genome shotgun (WGS) entry which is preliminary data.</text>
</comment>
<dbReference type="PANTHER" id="PTHR30273">
    <property type="entry name" value="PERIPLASMIC SIGNAL SENSOR AND SIGMA FACTOR ACTIVATOR FECR-RELATED"/>
    <property type="match status" value="1"/>
</dbReference>
<dbReference type="OrthoDB" id="7346218at2"/>
<dbReference type="GO" id="GO:0016989">
    <property type="term" value="F:sigma factor antagonist activity"/>
    <property type="evidence" value="ECO:0007669"/>
    <property type="project" value="TreeGrafter"/>
</dbReference>
<reference evidence="4 5" key="1">
    <citation type="submission" date="2014-11" db="EMBL/GenBank/DDBJ databases">
        <title>Whole genome shotgun sequence of Sphingomonas parapaucimobilis NBRC 15100.</title>
        <authorList>
            <person name="Katano-Makiyama Y."/>
            <person name="Hosoyama A."/>
            <person name="Hashimoto M."/>
            <person name="Hosoyama Y."/>
            <person name="Noguchi M."/>
            <person name="Numata M."/>
            <person name="Tsuchikane K."/>
            <person name="Hirakata S."/>
            <person name="Uohara A."/>
            <person name="Shimodaira J."/>
            <person name="Ohji S."/>
            <person name="Ichikawa N."/>
            <person name="Kimura A."/>
            <person name="Yamazoe A."/>
            <person name="Fujita N."/>
        </authorList>
    </citation>
    <scope>NUCLEOTIDE SEQUENCE [LARGE SCALE GENOMIC DNA]</scope>
    <source>
        <strain evidence="4 5">NBRC 15100</strain>
    </source>
</reference>
<keyword evidence="1" id="KW-0812">Transmembrane</keyword>
<keyword evidence="5" id="KW-1185">Reference proteome</keyword>
<organism evidence="4 5">
    <name type="scientific">Sphingomonas parapaucimobilis NBRC 15100</name>
    <dbReference type="NCBI Taxonomy" id="1219049"/>
    <lineage>
        <taxon>Bacteria</taxon>
        <taxon>Pseudomonadati</taxon>
        <taxon>Pseudomonadota</taxon>
        <taxon>Alphaproteobacteria</taxon>
        <taxon>Sphingomonadales</taxon>
        <taxon>Sphingomonadaceae</taxon>
        <taxon>Sphingomonas</taxon>
    </lineage>
</organism>
<evidence type="ECO:0008006" key="6">
    <source>
        <dbReference type="Google" id="ProtNLM"/>
    </source>
</evidence>
<evidence type="ECO:0000259" key="3">
    <source>
        <dbReference type="Pfam" id="PF16220"/>
    </source>
</evidence>
<keyword evidence="1" id="KW-1133">Transmembrane helix</keyword>
<dbReference type="Pfam" id="PF04773">
    <property type="entry name" value="FecR"/>
    <property type="match status" value="1"/>
</dbReference>
<gene>
    <name evidence="4" type="ORF">SP5_009_00320</name>
</gene>
<dbReference type="AlphaFoldDB" id="A0A0A1W2P9"/>
<dbReference type="InterPro" id="IPR012373">
    <property type="entry name" value="Ferrdict_sens_TM"/>
</dbReference>
<evidence type="ECO:0000313" key="4">
    <source>
        <dbReference type="EMBL" id="GAL99704.1"/>
    </source>
</evidence>
<accession>A0A0A1W2P9</accession>
<protein>
    <recommendedName>
        <fullName evidence="6">Anti-sigma factor</fullName>
    </recommendedName>
</protein>
<keyword evidence="1" id="KW-0472">Membrane</keyword>
<feature type="domain" description="FecR protein" evidence="2">
    <location>
        <begin position="109"/>
        <end position="197"/>
    </location>
</feature>
<dbReference type="PIRSF" id="PIRSF018266">
    <property type="entry name" value="FecR"/>
    <property type="match status" value="1"/>
</dbReference>
<dbReference type="eggNOG" id="COG3712">
    <property type="taxonomic scope" value="Bacteria"/>
</dbReference>
<dbReference type="RefSeq" id="WP_042483373.1">
    <property type="nucleotide sequence ID" value="NZ_BBPI01000009.1"/>
</dbReference>
<name>A0A0A1W2P9_9SPHN</name>
<evidence type="ECO:0000256" key="1">
    <source>
        <dbReference type="SAM" id="Phobius"/>
    </source>
</evidence>
<dbReference type="EMBL" id="BBPI01000009">
    <property type="protein sequence ID" value="GAL99704.1"/>
    <property type="molecule type" value="Genomic_DNA"/>
</dbReference>
<dbReference type="Gene3D" id="2.60.120.1440">
    <property type="match status" value="1"/>
</dbReference>
<dbReference type="PANTHER" id="PTHR30273:SF2">
    <property type="entry name" value="PROTEIN FECR"/>
    <property type="match status" value="1"/>
</dbReference>